<gene>
    <name evidence="5" type="ORF">C7444_101100</name>
</gene>
<keyword evidence="3" id="KW-0804">Transcription</keyword>
<dbReference type="Proteomes" id="UP000247811">
    <property type="component" value="Unassembled WGS sequence"/>
</dbReference>
<dbReference type="GO" id="GO:0043565">
    <property type="term" value="F:sequence-specific DNA binding"/>
    <property type="evidence" value="ECO:0007669"/>
    <property type="project" value="InterPro"/>
</dbReference>
<evidence type="ECO:0000256" key="3">
    <source>
        <dbReference type="ARBA" id="ARBA00023163"/>
    </source>
</evidence>
<keyword evidence="1" id="KW-0805">Transcription regulation</keyword>
<proteinExistence type="predicted"/>
<accession>A0A318H6D8</accession>
<evidence type="ECO:0000256" key="2">
    <source>
        <dbReference type="ARBA" id="ARBA00023125"/>
    </source>
</evidence>
<keyword evidence="2" id="KW-0238">DNA-binding</keyword>
<dbReference type="Pfam" id="PF12852">
    <property type="entry name" value="Cupin_6"/>
    <property type="match status" value="1"/>
</dbReference>
<dbReference type="InterPro" id="IPR009057">
    <property type="entry name" value="Homeodomain-like_sf"/>
</dbReference>
<dbReference type="PANTHER" id="PTHR46796">
    <property type="entry name" value="HTH-TYPE TRANSCRIPTIONAL ACTIVATOR RHAS-RELATED"/>
    <property type="match status" value="1"/>
</dbReference>
<dbReference type="Pfam" id="PF12833">
    <property type="entry name" value="HTH_18"/>
    <property type="match status" value="1"/>
</dbReference>
<dbReference type="InterPro" id="IPR032783">
    <property type="entry name" value="AraC_lig"/>
</dbReference>
<dbReference type="PROSITE" id="PS00041">
    <property type="entry name" value="HTH_ARAC_FAMILY_1"/>
    <property type="match status" value="1"/>
</dbReference>
<reference evidence="5 6" key="1">
    <citation type="submission" date="2018-05" db="EMBL/GenBank/DDBJ databases">
        <title>Genomic Encyclopedia of Type Strains, Phase IV (KMG-IV): sequencing the most valuable type-strain genomes for metagenomic binning, comparative biology and taxonomic classification.</title>
        <authorList>
            <person name="Goeker M."/>
        </authorList>
    </citation>
    <scope>NUCLEOTIDE SEQUENCE [LARGE SCALE GENOMIC DNA]</scope>
    <source>
        <strain evidence="5 6">DSM 566</strain>
    </source>
</reference>
<evidence type="ECO:0000259" key="4">
    <source>
        <dbReference type="PROSITE" id="PS01124"/>
    </source>
</evidence>
<dbReference type="SUPFAM" id="SSF46689">
    <property type="entry name" value="Homeodomain-like"/>
    <property type="match status" value="2"/>
</dbReference>
<protein>
    <submittedName>
        <fullName evidence="5">AraC family transcriptional regulator</fullName>
    </submittedName>
</protein>
<dbReference type="SMART" id="SM00342">
    <property type="entry name" value="HTH_ARAC"/>
    <property type="match status" value="1"/>
</dbReference>
<dbReference type="EMBL" id="QJJS01000001">
    <property type="protein sequence ID" value="PXW99271.1"/>
    <property type="molecule type" value="Genomic_DNA"/>
</dbReference>
<evidence type="ECO:0000256" key="1">
    <source>
        <dbReference type="ARBA" id="ARBA00023015"/>
    </source>
</evidence>
<dbReference type="PROSITE" id="PS01124">
    <property type="entry name" value="HTH_ARAC_FAMILY_2"/>
    <property type="match status" value="1"/>
</dbReference>
<organism evidence="5 6">
    <name type="scientific">Sphaerotilus hippei</name>
    <dbReference type="NCBI Taxonomy" id="744406"/>
    <lineage>
        <taxon>Bacteria</taxon>
        <taxon>Pseudomonadati</taxon>
        <taxon>Pseudomonadota</taxon>
        <taxon>Betaproteobacteria</taxon>
        <taxon>Burkholderiales</taxon>
        <taxon>Sphaerotilaceae</taxon>
        <taxon>Sphaerotilus</taxon>
    </lineage>
</organism>
<comment type="caution">
    <text evidence="5">The sequence shown here is derived from an EMBL/GenBank/DDBJ whole genome shotgun (WGS) entry which is preliminary data.</text>
</comment>
<dbReference type="RefSeq" id="WP_110398862.1">
    <property type="nucleotide sequence ID" value="NZ_QJJS01000001.1"/>
</dbReference>
<dbReference type="GO" id="GO:0003700">
    <property type="term" value="F:DNA-binding transcription factor activity"/>
    <property type="evidence" value="ECO:0007669"/>
    <property type="project" value="InterPro"/>
</dbReference>
<dbReference type="InterPro" id="IPR018060">
    <property type="entry name" value="HTH_AraC"/>
</dbReference>
<dbReference type="AlphaFoldDB" id="A0A318H6D8"/>
<evidence type="ECO:0000313" key="6">
    <source>
        <dbReference type="Proteomes" id="UP000247811"/>
    </source>
</evidence>
<name>A0A318H6D8_9BURK</name>
<sequence>MADRLQVLLERFQPAARLTHAGLLVRPALPGHEPSGTPAGDAQARNARTAEGLLVLVRRGAVQVETARTDLPRRQITQPGLLWVPHSAGSVALQAMTVEGVQLLAARLQMGRPELNPLLRSLPASLQIHATDLGPLQGIWTALWEELLGQGCAHQAVLRRLMEVLVVQLLRGQVHRGDHETPPEGLIAGLADPRLARVLDAVHQRPQAPWTLETMADVAGMSRARFAARFKALLGQAPADYLTQWRLGVAQTLLREGRAIHDVASAVGYASPAAFARVFRQRLGTSPTAWLGRQLDPRRLRAP</sequence>
<evidence type="ECO:0000313" key="5">
    <source>
        <dbReference type="EMBL" id="PXW99271.1"/>
    </source>
</evidence>
<dbReference type="InterPro" id="IPR018062">
    <property type="entry name" value="HTH_AraC-typ_CS"/>
</dbReference>
<dbReference type="PANTHER" id="PTHR46796:SF7">
    <property type="entry name" value="ARAC FAMILY TRANSCRIPTIONAL REGULATOR"/>
    <property type="match status" value="1"/>
</dbReference>
<dbReference type="OrthoDB" id="9789899at2"/>
<feature type="domain" description="HTH araC/xylS-type" evidence="4">
    <location>
        <begin position="196"/>
        <end position="293"/>
    </location>
</feature>
<dbReference type="InterPro" id="IPR050204">
    <property type="entry name" value="AraC_XylS_family_regulators"/>
</dbReference>
<dbReference type="Gene3D" id="1.10.10.60">
    <property type="entry name" value="Homeodomain-like"/>
    <property type="match status" value="1"/>
</dbReference>
<keyword evidence="6" id="KW-1185">Reference proteome</keyword>